<dbReference type="InterPro" id="IPR012340">
    <property type="entry name" value="NA-bd_OB-fold"/>
</dbReference>
<dbReference type="EMBL" id="CP143423">
    <property type="protein sequence ID" value="WVX50429.1"/>
    <property type="molecule type" value="Genomic_DNA"/>
</dbReference>
<dbReference type="InterPro" id="IPR008995">
    <property type="entry name" value="Mo/tungstate-bd_C_term_dom"/>
</dbReference>
<feature type="domain" description="ABC transporter" evidence="5">
    <location>
        <begin position="15"/>
        <end position="245"/>
    </location>
</feature>
<evidence type="ECO:0000256" key="4">
    <source>
        <dbReference type="ARBA" id="ARBA00022840"/>
    </source>
</evidence>
<evidence type="ECO:0000313" key="7">
    <source>
        <dbReference type="Proteomes" id="UP001318682"/>
    </source>
</evidence>
<dbReference type="PANTHER" id="PTHR43875:SF1">
    <property type="entry name" value="OSMOPROTECTIVE COMPOUNDS UPTAKE ATP-BINDING PROTEIN GGTA"/>
    <property type="match status" value="1"/>
</dbReference>
<protein>
    <submittedName>
        <fullName evidence="6">Oligosaccharides import ATP-binding protein MsmX</fullName>
    </submittedName>
</protein>
<dbReference type="GO" id="GO:0005524">
    <property type="term" value="F:ATP binding"/>
    <property type="evidence" value="ECO:0007669"/>
    <property type="project" value="UniProtKB-KW"/>
</dbReference>
<dbReference type="Gene3D" id="3.40.50.300">
    <property type="entry name" value="P-loop containing nucleotide triphosphate hydrolases"/>
    <property type="match status" value="1"/>
</dbReference>
<comment type="similarity">
    <text evidence="1">Belongs to the ABC transporter superfamily.</text>
</comment>
<evidence type="ECO:0000256" key="1">
    <source>
        <dbReference type="ARBA" id="ARBA00005417"/>
    </source>
</evidence>
<dbReference type="InterPro" id="IPR027417">
    <property type="entry name" value="P-loop_NTPase"/>
</dbReference>
<name>A0ABZ2BWK9_9RHOB</name>
<dbReference type="InterPro" id="IPR040582">
    <property type="entry name" value="OB_MalK-like"/>
</dbReference>
<dbReference type="Gene3D" id="2.40.50.140">
    <property type="entry name" value="Nucleic acid-binding proteins"/>
    <property type="match status" value="1"/>
</dbReference>
<dbReference type="SMART" id="SM00382">
    <property type="entry name" value="AAA"/>
    <property type="match status" value="1"/>
</dbReference>
<keyword evidence="7" id="KW-1185">Reference proteome</keyword>
<keyword evidence="3" id="KW-0547">Nucleotide-binding</keyword>
<evidence type="ECO:0000256" key="3">
    <source>
        <dbReference type="ARBA" id="ARBA00022741"/>
    </source>
</evidence>
<keyword evidence="4 6" id="KW-0067">ATP-binding</keyword>
<sequence length="371" mass="40506">MLCRIRFGGTCVPRIVFDQVAKSYGAVEVLPPFDLALDDGEFTVLVGPSGCGKSTTLRMLAGLETLSGGEIYFDDRPISKLDPKERDLAMVFQDYALYPHMNIAKNMSFALRLARVPKPEIEEKVQRVAGMLNIAHLLDRKPAELSGGQRQRVAMGRALVRDAGTFLFDEPLSNLDAKLRGKMRAELAEMRDTIDKNMVYVTHDQVEAMTLGDRIVVMSDGFIQQQGSPEELFKSPANKFVAGFIGSPTMNFVDGDLVEESGAIWVRGDGFHLPLDSQMAARVKTAPDKSITLGVRPSSFTTDLTQGAPIELRVVVSEYLGAQSVLVTRCGGVDVLVETQSAAPVKAGITQTFGVLTNELMIFDKTSGLRL</sequence>
<dbReference type="PROSITE" id="PS00211">
    <property type="entry name" value="ABC_TRANSPORTER_1"/>
    <property type="match status" value="1"/>
</dbReference>
<dbReference type="PANTHER" id="PTHR43875">
    <property type="entry name" value="MALTODEXTRIN IMPORT ATP-BINDING PROTEIN MSMX"/>
    <property type="match status" value="1"/>
</dbReference>
<reference evidence="7" key="1">
    <citation type="submission" date="2024-01" db="EMBL/GenBank/DDBJ databases">
        <title>Roseobacter fucihabitans sp. nov., isolated from the brown alga Fucus spiralis.</title>
        <authorList>
            <person name="Hahnke S."/>
            <person name="Berger M."/>
            <person name="Schlingloff A."/>
            <person name="Athale I."/>
            <person name="Neumann-Schaal M."/>
            <person name="Adenaya A."/>
            <person name="Poehlein A."/>
            <person name="Daniel R."/>
            <person name="Pertersen J."/>
            <person name="Brinkhoff T."/>
        </authorList>
    </citation>
    <scope>NUCLEOTIDE SEQUENCE [LARGE SCALE GENOMIC DNA]</scope>
    <source>
        <strain evidence="7">B14</strain>
    </source>
</reference>
<dbReference type="InterPro" id="IPR047641">
    <property type="entry name" value="ABC_transpr_MalK/UgpC-like"/>
</dbReference>
<dbReference type="InterPro" id="IPR003593">
    <property type="entry name" value="AAA+_ATPase"/>
</dbReference>
<organism evidence="6 7">
    <name type="scientific">Roseobacter fucihabitans</name>
    <dbReference type="NCBI Taxonomy" id="1537242"/>
    <lineage>
        <taxon>Bacteria</taxon>
        <taxon>Pseudomonadati</taxon>
        <taxon>Pseudomonadota</taxon>
        <taxon>Alphaproteobacteria</taxon>
        <taxon>Rhodobacterales</taxon>
        <taxon>Roseobacteraceae</taxon>
        <taxon>Roseobacter</taxon>
    </lineage>
</organism>
<dbReference type="PROSITE" id="PS50893">
    <property type="entry name" value="ABC_TRANSPORTER_2"/>
    <property type="match status" value="1"/>
</dbReference>
<dbReference type="Pfam" id="PF00005">
    <property type="entry name" value="ABC_tran"/>
    <property type="match status" value="1"/>
</dbReference>
<accession>A0ABZ2BWK9</accession>
<dbReference type="CDD" id="cd03301">
    <property type="entry name" value="ABC_MalK_N"/>
    <property type="match status" value="1"/>
</dbReference>
<dbReference type="InterPro" id="IPR015855">
    <property type="entry name" value="ABC_transpr_MalK-like"/>
</dbReference>
<proteinExistence type="inferred from homology"/>
<keyword evidence="2" id="KW-0813">Transport</keyword>
<evidence type="ECO:0000259" key="5">
    <source>
        <dbReference type="PROSITE" id="PS50893"/>
    </source>
</evidence>
<dbReference type="InterPro" id="IPR003439">
    <property type="entry name" value="ABC_transporter-like_ATP-bd"/>
</dbReference>
<dbReference type="SUPFAM" id="SSF52540">
    <property type="entry name" value="P-loop containing nucleoside triphosphate hydrolases"/>
    <property type="match status" value="1"/>
</dbReference>
<evidence type="ECO:0000256" key="2">
    <source>
        <dbReference type="ARBA" id="ARBA00022448"/>
    </source>
</evidence>
<evidence type="ECO:0000313" key="6">
    <source>
        <dbReference type="EMBL" id="WVX50429.1"/>
    </source>
</evidence>
<gene>
    <name evidence="6" type="primary">msmX_3</name>
    <name evidence="6" type="ORF">ROLI_035260</name>
</gene>
<dbReference type="Proteomes" id="UP001318682">
    <property type="component" value="Chromosome"/>
</dbReference>
<dbReference type="SUPFAM" id="SSF50331">
    <property type="entry name" value="MOP-like"/>
    <property type="match status" value="1"/>
</dbReference>
<dbReference type="InterPro" id="IPR017871">
    <property type="entry name" value="ABC_transporter-like_CS"/>
</dbReference>
<dbReference type="Pfam" id="PF17912">
    <property type="entry name" value="OB_MalK"/>
    <property type="match status" value="1"/>
</dbReference>
<dbReference type="Gene3D" id="2.40.50.100">
    <property type="match status" value="1"/>
</dbReference>